<dbReference type="RefSeq" id="WP_387979289.1">
    <property type="nucleotide sequence ID" value="NZ_JBHRWO010000021.1"/>
</dbReference>
<comment type="caution">
    <text evidence="4">The sequence shown here is derived from an EMBL/GenBank/DDBJ whole genome shotgun (WGS) entry which is preliminary data.</text>
</comment>
<dbReference type="InterPro" id="IPR000683">
    <property type="entry name" value="Gfo/Idh/MocA-like_OxRdtase_N"/>
</dbReference>
<dbReference type="InterPro" id="IPR036291">
    <property type="entry name" value="NAD(P)-bd_dom_sf"/>
</dbReference>
<dbReference type="Proteomes" id="UP001595712">
    <property type="component" value="Unassembled WGS sequence"/>
</dbReference>
<gene>
    <name evidence="4" type="ORF">ACFO8M_21265</name>
</gene>
<feature type="domain" description="Gfo/Idh/MocA-like oxidoreductase N-terminal" evidence="2">
    <location>
        <begin position="7"/>
        <end position="133"/>
    </location>
</feature>
<dbReference type="InterPro" id="IPR004104">
    <property type="entry name" value="Gfo/Idh/MocA-like_OxRdtase_C"/>
</dbReference>
<dbReference type="EMBL" id="JBHRWO010000021">
    <property type="protein sequence ID" value="MFC3495023.1"/>
    <property type="molecule type" value="Genomic_DNA"/>
</dbReference>
<evidence type="ECO:0000313" key="4">
    <source>
        <dbReference type="EMBL" id="MFC3495023.1"/>
    </source>
</evidence>
<evidence type="ECO:0000313" key="5">
    <source>
        <dbReference type="Proteomes" id="UP001595712"/>
    </source>
</evidence>
<dbReference type="SUPFAM" id="SSF51735">
    <property type="entry name" value="NAD(P)-binding Rossmann-fold domains"/>
    <property type="match status" value="1"/>
</dbReference>
<dbReference type="InterPro" id="IPR051450">
    <property type="entry name" value="Gfo/Idh/MocA_Oxidoreductases"/>
</dbReference>
<keyword evidence="5" id="KW-1185">Reference proteome</keyword>
<comment type="similarity">
    <text evidence="1">Belongs to the Gfo/Idh/MocA family.</text>
</comment>
<dbReference type="Pfam" id="PF02894">
    <property type="entry name" value="GFO_IDH_MocA_C"/>
    <property type="match status" value="1"/>
</dbReference>
<dbReference type="Pfam" id="PF01408">
    <property type="entry name" value="GFO_IDH_MocA"/>
    <property type="match status" value="1"/>
</dbReference>
<dbReference type="PANTHER" id="PTHR43377">
    <property type="entry name" value="BILIVERDIN REDUCTASE A"/>
    <property type="match status" value="1"/>
</dbReference>
<proteinExistence type="inferred from homology"/>
<protein>
    <submittedName>
        <fullName evidence="4">Gfo/Idh/MocA family protein</fullName>
    </submittedName>
</protein>
<evidence type="ECO:0000259" key="3">
    <source>
        <dbReference type="Pfam" id="PF02894"/>
    </source>
</evidence>
<name>A0ABV7Q5X8_9ACTN</name>
<dbReference type="SUPFAM" id="SSF55347">
    <property type="entry name" value="Glyceraldehyde-3-phosphate dehydrogenase-like, C-terminal domain"/>
    <property type="match status" value="1"/>
</dbReference>
<evidence type="ECO:0000259" key="2">
    <source>
        <dbReference type="Pfam" id="PF01408"/>
    </source>
</evidence>
<sequence length="445" mass="48404">MPGKPHRYALVGTGSRATMYRKAITERSGKARLVAVADTNPKRMAHHTAAVEAAGQPAPAAYAAADFDKLLAETDPDTVIVTSVDATHHEYLLAALAADKDVICEKPLTTTGEHAAAILEAEAKSKGTVTVTFNYRYNPLHEKVAELLRDGAIGEITSVGFDWLLDTRHGADYFRRWHREEANSGGLLVHKSGHHFDLVNWWLDAAPVRAFAKGKLAFYGDNGKRTGHDRGYDRVHGSEQAADDPFALHMEDNPGLKTMYLDAEDEDGYIRDQSVFAPGITIYDDMMALIDYDSGVTLSYRLTAYSPWEGYRVHFNGTQGRLELLVVENDHVNPNLKGPNGASLHGTDASPEEGWYELHVHPFWTKPVKIDLGDYQRAGHGGGDVRMLGVLFDGDTDPHDRSASAQDGVNALAAGLASNASIATGLPVEVADLLAAKPATMKHSK</sequence>
<evidence type="ECO:0000256" key="1">
    <source>
        <dbReference type="ARBA" id="ARBA00010928"/>
    </source>
</evidence>
<reference evidence="5" key="1">
    <citation type="journal article" date="2019" name="Int. J. Syst. Evol. Microbiol.">
        <title>The Global Catalogue of Microorganisms (GCM) 10K type strain sequencing project: providing services to taxonomists for standard genome sequencing and annotation.</title>
        <authorList>
            <consortium name="The Broad Institute Genomics Platform"/>
            <consortium name="The Broad Institute Genome Sequencing Center for Infectious Disease"/>
            <person name="Wu L."/>
            <person name="Ma J."/>
        </authorList>
    </citation>
    <scope>NUCLEOTIDE SEQUENCE [LARGE SCALE GENOMIC DNA]</scope>
    <source>
        <strain evidence="5">CGMCC 4.7396</strain>
    </source>
</reference>
<accession>A0ABV7Q5X8</accession>
<feature type="domain" description="Gfo/Idh/MocA-like oxidoreductase C-terminal" evidence="3">
    <location>
        <begin position="146"/>
        <end position="331"/>
    </location>
</feature>
<dbReference type="Gene3D" id="3.40.50.720">
    <property type="entry name" value="NAD(P)-binding Rossmann-like Domain"/>
    <property type="match status" value="1"/>
</dbReference>
<dbReference type="PANTHER" id="PTHR43377:SF2">
    <property type="entry name" value="BINDING ROSSMANN FOLD OXIDOREDUCTASE, PUTATIVE (AFU_ORTHOLOGUE AFUA_4G00560)-RELATED"/>
    <property type="match status" value="1"/>
</dbReference>
<organism evidence="4 5">
    <name type="scientific">Glycomyces rhizosphaerae</name>
    <dbReference type="NCBI Taxonomy" id="2054422"/>
    <lineage>
        <taxon>Bacteria</taxon>
        <taxon>Bacillati</taxon>
        <taxon>Actinomycetota</taxon>
        <taxon>Actinomycetes</taxon>
        <taxon>Glycomycetales</taxon>
        <taxon>Glycomycetaceae</taxon>
        <taxon>Glycomyces</taxon>
    </lineage>
</organism>
<dbReference type="Gene3D" id="3.30.360.10">
    <property type="entry name" value="Dihydrodipicolinate Reductase, domain 2"/>
    <property type="match status" value="1"/>
</dbReference>